<feature type="signal peptide" evidence="5">
    <location>
        <begin position="1"/>
        <end position="17"/>
    </location>
</feature>
<dbReference type="GO" id="GO:0009986">
    <property type="term" value="C:cell surface"/>
    <property type="evidence" value="ECO:0007669"/>
    <property type="project" value="InterPro"/>
</dbReference>
<evidence type="ECO:0000256" key="5">
    <source>
        <dbReference type="SAM" id="SignalP"/>
    </source>
</evidence>
<dbReference type="InterPro" id="IPR038479">
    <property type="entry name" value="Transthyretin-like_sf"/>
</dbReference>
<evidence type="ECO:0000256" key="3">
    <source>
        <dbReference type="ARBA" id="ARBA00022525"/>
    </source>
</evidence>
<keyword evidence="3" id="KW-0964">Secreted</keyword>
<keyword evidence="4 5" id="KW-0732">Signal</keyword>
<comment type="caution">
    <text evidence="6">The sequence shown here is derived from an EMBL/GenBank/DDBJ whole genome shotgun (WGS) entry which is preliminary data.</text>
</comment>
<comment type="similarity">
    <text evidence="2">Belongs to the nematode transthyretin-like family.</text>
</comment>
<dbReference type="Gene3D" id="2.60.40.3330">
    <property type="match status" value="1"/>
</dbReference>
<keyword evidence="7" id="KW-1185">Reference proteome</keyword>
<evidence type="ECO:0000256" key="2">
    <source>
        <dbReference type="ARBA" id="ARBA00010112"/>
    </source>
</evidence>
<dbReference type="Proteomes" id="UP000614601">
    <property type="component" value="Unassembled WGS sequence"/>
</dbReference>
<protein>
    <submittedName>
        <fullName evidence="6">Uncharacterized protein</fullName>
    </submittedName>
</protein>
<organism evidence="6 7">
    <name type="scientific">Bursaphelenchus okinawaensis</name>
    <dbReference type="NCBI Taxonomy" id="465554"/>
    <lineage>
        <taxon>Eukaryota</taxon>
        <taxon>Metazoa</taxon>
        <taxon>Ecdysozoa</taxon>
        <taxon>Nematoda</taxon>
        <taxon>Chromadorea</taxon>
        <taxon>Rhabditida</taxon>
        <taxon>Tylenchina</taxon>
        <taxon>Tylenchomorpha</taxon>
        <taxon>Aphelenchoidea</taxon>
        <taxon>Aphelenchoididae</taxon>
        <taxon>Bursaphelenchus</taxon>
    </lineage>
</organism>
<dbReference type="Pfam" id="PF01060">
    <property type="entry name" value="TTR-52"/>
    <property type="match status" value="1"/>
</dbReference>
<reference evidence="6" key="1">
    <citation type="submission" date="2020-09" db="EMBL/GenBank/DDBJ databases">
        <authorList>
            <person name="Kikuchi T."/>
        </authorList>
    </citation>
    <scope>NUCLEOTIDE SEQUENCE</scope>
    <source>
        <strain evidence="6">SH1</strain>
    </source>
</reference>
<evidence type="ECO:0000313" key="6">
    <source>
        <dbReference type="EMBL" id="CAD5213979.1"/>
    </source>
</evidence>
<dbReference type="Proteomes" id="UP000783686">
    <property type="component" value="Unassembled WGS sequence"/>
</dbReference>
<dbReference type="GO" id="GO:0005576">
    <property type="term" value="C:extracellular region"/>
    <property type="evidence" value="ECO:0007669"/>
    <property type="project" value="UniProtKB-SubCell"/>
</dbReference>
<dbReference type="EMBL" id="CAJFCW020000003">
    <property type="protein sequence ID" value="CAG9101861.1"/>
    <property type="molecule type" value="Genomic_DNA"/>
</dbReference>
<proteinExistence type="inferred from homology"/>
<sequence>MLKSISLTFLLVTVVSGGIIPKDYFIDIQGELLCEGKTYTDEAIVVLYDWDPIEDDKLATTNVSKADEGKFSISGAESGFMKFDPYLYVVHNCSRADTTRIKVDLSQDGIYSKGEEKKITKVKLDLSTGKLVN</sequence>
<dbReference type="InterPro" id="IPR001534">
    <property type="entry name" value="Transthyretin-like"/>
</dbReference>
<accession>A0A811KGK7</accession>
<evidence type="ECO:0000313" key="7">
    <source>
        <dbReference type="Proteomes" id="UP000614601"/>
    </source>
</evidence>
<evidence type="ECO:0000256" key="4">
    <source>
        <dbReference type="ARBA" id="ARBA00022729"/>
    </source>
</evidence>
<name>A0A811KGK7_9BILA</name>
<feature type="chain" id="PRO_5036221029" evidence="5">
    <location>
        <begin position="18"/>
        <end position="133"/>
    </location>
</feature>
<dbReference type="AlphaFoldDB" id="A0A811KGK7"/>
<gene>
    <name evidence="6" type="ORF">BOKJ2_LOCUS5363</name>
</gene>
<comment type="subcellular location">
    <subcellularLocation>
        <location evidence="1">Secreted</location>
    </subcellularLocation>
</comment>
<dbReference type="EMBL" id="CAJFDH010000003">
    <property type="protein sequence ID" value="CAD5213979.1"/>
    <property type="molecule type" value="Genomic_DNA"/>
</dbReference>
<dbReference type="PANTHER" id="PTHR21700">
    <property type="entry name" value="TRANSTHYRETIN-LIKE FAMILY PROTEIN-RELATED"/>
    <property type="match status" value="1"/>
</dbReference>
<evidence type="ECO:0000256" key="1">
    <source>
        <dbReference type="ARBA" id="ARBA00004613"/>
    </source>
</evidence>